<gene>
    <name evidence="1" type="ORF">GCM10010937_06360</name>
</gene>
<evidence type="ECO:0000313" key="2">
    <source>
        <dbReference type="Proteomes" id="UP001156613"/>
    </source>
</evidence>
<comment type="caution">
    <text evidence="1">The sequence shown here is derived from an EMBL/GenBank/DDBJ whole genome shotgun (WGS) entry which is preliminary data.</text>
</comment>
<accession>A0ABQ5WG25</accession>
<keyword evidence="2" id="KW-1185">Reference proteome</keyword>
<dbReference type="EMBL" id="BSNT01000017">
    <property type="protein sequence ID" value="GLQ58833.1"/>
    <property type="molecule type" value="Genomic_DNA"/>
</dbReference>
<protein>
    <submittedName>
        <fullName evidence="1">Uncharacterized protein</fullName>
    </submittedName>
</protein>
<organism evidence="1 2">
    <name type="scientific">Gluconobacter japonicus</name>
    <dbReference type="NCBI Taxonomy" id="376620"/>
    <lineage>
        <taxon>Bacteria</taxon>
        <taxon>Pseudomonadati</taxon>
        <taxon>Pseudomonadota</taxon>
        <taxon>Alphaproteobacteria</taxon>
        <taxon>Acetobacterales</taxon>
        <taxon>Acetobacteraceae</taxon>
        <taxon>Gluconobacter</taxon>
    </lineage>
</organism>
<sequence length="91" mass="10542">MSRSTEEDIAKAVIRYLDTLPNKEDKVRNIIYNLPNHISLTTEDTKESKTREGEEVWEQQVRNIICHRGEDGNAITDKRLSYPGRATLKKL</sequence>
<evidence type="ECO:0000313" key="1">
    <source>
        <dbReference type="EMBL" id="GLQ58833.1"/>
    </source>
</evidence>
<reference evidence="2" key="1">
    <citation type="journal article" date="2019" name="Int. J. Syst. Evol. Microbiol.">
        <title>The Global Catalogue of Microorganisms (GCM) 10K type strain sequencing project: providing services to taxonomists for standard genome sequencing and annotation.</title>
        <authorList>
            <consortium name="The Broad Institute Genomics Platform"/>
            <consortium name="The Broad Institute Genome Sequencing Center for Infectious Disease"/>
            <person name="Wu L."/>
            <person name="Ma J."/>
        </authorList>
    </citation>
    <scope>NUCLEOTIDE SEQUENCE [LARGE SCALE GENOMIC DNA]</scope>
    <source>
        <strain evidence="2">NBRC 3271</strain>
    </source>
</reference>
<proteinExistence type="predicted"/>
<name>A0ABQ5WG25_GLUJA</name>
<dbReference type="Proteomes" id="UP001156613">
    <property type="component" value="Unassembled WGS sequence"/>
</dbReference>
<dbReference type="RefSeq" id="WP_062018531.1">
    <property type="nucleotide sequence ID" value="NZ_BEWO01000006.1"/>
</dbReference>